<dbReference type="EMBL" id="RBAN01000007">
    <property type="protein sequence ID" value="RKN51493.1"/>
    <property type="molecule type" value="Genomic_DNA"/>
</dbReference>
<reference evidence="3 4" key="1">
    <citation type="journal article" date="2015" name="Int. J. Syst. Evol. Microbiol.">
        <title>Micromonospora costi sp. nov., isolated from a leaf of Costus speciosus.</title>
        <authorList>
            <person name="Thawai C."/>
        </authorList>
    </citation>
    <scope>NUCLEOTIDE SEQUENCE [LARGE SCALE GENOMIC DNA]</scope>
    <source>
        <strain evidence="3 4">CS1-12</strain>
    </source>
</reference>
<evidence type="ECO:0000313" key="3">
    <source>
        <dbReference type="EMBL" id="RKN51493.1"/>
    </source>
</evidence>
<feature type="transmembrane region" description="Helical" evidence="2">
    <location>
        <begin position="124"/>
        <end position="144"/>
    </location>
</feature>
<evidence type="ECO:0000256" key="2">
    <source>
        <dbReference type="SAM" id="Phobius"/>
    </source>
</evidence>
<keyword evidence="2" id="KW-0812">Transmembrane</keyword>
<dbReference type="OrthoDB" id="3405913at2"/>
<feature type="region of interest" description="Disordered" evidence="1">
    <location>
        <begin position="195"/>
        <end position="237"/>
    </location>
</feature>
<comment type="caution">
    <text evidence="3">The sequence shown here is derived from an EMBL/GenBank/DDBJ whole genome shotgun (WGS) entry which is preliminary data.</text>
</comment>
<feature type="transmembrane region" description="Helical" evidence="2">
    <location>
        <begin position="164"/>
        <end position="186"/>
    </location>
</feature>
<proteinExistence type="predicted"/>
<feature type="region of interest" description="Disordered" evidence="1">
    <location>
        <begin position="1"/>
        <end position="39"/>
    </location>
</feature>
<accession>A0A3A9ZTR9</accession>
<sequence length="237" mass="24536">MSREIPIPRQDDRSDGTSVVEWGAVEPASPTRPRRSLAGLGRDRRLPPLLAGLAAVAGVASLIGEWVVMTLPNGGPAGAQMRVPAGVSEIGGLGVGYLVGLLLLACVAALALRGTPAVRQNARVAGLTLAAALLALLTATAFELDDSGHGTLYYAPDAGFGVEYGRGLVMAFVTCVLAGAALWLAAVANPVDEDAPAGPLFRRRRRPREEPDDDVPPAPADLTVQPTVPFARPESPL</sequence>
<evidence type="ECO:0000256" key="1">
    <source>
        <dbReference type="SAM" id="MobiDB-lite"/>
    </source>
</evidence>
<dbReference type="AlphaFoldDB" id="A0A3A9ZTR9"/>
<protein>
    <submittedName>
        <fullName evidence="3">Uncharacterized protein</fullName>
    </submittedName>
</protein>
<keyword evidence="4" id="KW-1185">Reference proteome</keyword>
<dbReference type="Proteomes" id="UP000279968">
    <property type="component" value="Unassembled WGS sequence"/>
</dbReference>
<keyword evidence="2" id="KW-0472">Membrane</keyword>
<keyword evidence="2" id="KW-1133">Transmembrane helix</keyword>
<name>A0A3A9ZTR9_9ACTN</name>
<feature type="transmembrane region" description="Helical" evidence="2">
    <location>
        <begin position="49"/>
        <end position="70"/>
    </location>
</feature>
<evidence type="ECO:0000313" key="4">
    <source>
        <dbReference type="Proteomes" id="UP000279968"/>
    </source>
</evidence>
<organism evidence="3 4">
    <name type="scientific">Micromonospora costi</name>
    <dbReference type="NCBI Taxonomy" id="1530042"/>
    <lineage>
        <taxon>Bacteria</taxon>
        <taxon>Bacillati</taxon>
        <taxon>Actinomycetota</taxon>
        <taxon>Actinomycetes</taxon>
        <taxon>Micromonosporales</taxon>
        <taxon>Micromonosporaceae</taxon>
        <taxon>Micromonospora</taxon>
    </lineage>
</organism>
<gene>
    <name evidence="3" type="ORF">D7193_29485</name>
</gene>
<feature type="transmembrane region" description="Helical" evidence="2">
    <location>
        <begin position="90"/>
        <end position="112"/>
    </location>
</feature>
<dbReference type="RefSeq" id="WP_120782918.1">
    <property type="nucleotide sequence ID" value="NZ_JBHLUP010000009.1"/>
</dbReference>